<comment type="caution">
    <text evidence="4">The sequence shown here is derived from an EMBL/GenBank/DDBJ whole genome shotgun (WGS) entry which is preliminary data.</text>
</comment>
<dbReference type="SFLD" id="SFLDF00045">
    <property type="entry name" value="2-haloacid_dehalogenase"/>
    <property type="match status" value="1"/>
</dbReference>
<comment type="similarity">
    <text evidence="1 3">Belongs to the HAD-like hydrolase superfamily. S-2-haloalkanoic acid dehalogenase family.</text>
</comment>
<reference evidence="4 5" key="1">
    <citation type="submission" date="2024-05" db="EMBL/GenBank/DDBJ databases">
        <title>Neorhizobium sp. Rsf11, a plant growth promoting and heavy metal resistant PAH-degrader.</title>
        <authorList>
            <person name="Golubev S.N."/>
            <person name="Muratova A.Y."/>
            <person name="Markelova M.I."/>
        </authorList>
    </citation>
    <scope>NUCLEOTIDE SEQUENCE [LARGE SCALE GENOMIC DNA]</scope>
    <source>
        <strain evidence="4 5">Rsf11</strain>
    </source>
</reference>
<dbReference type="PANTHER" id="PTHR43316:SF3">
    <property type="entry name" value="HALOACID DEHALOGENASE, TYPE II (AFU_ORTHOLOGUE AFUA_2G07750)-RELATED"/>
    <property type="match status" value="1"/>
</dbReference>
<dbReference type="CDD" id="cd02588">
    <property type="entry name" value="HAD_L2-DEX"/>
    <property type="match status" value="1"/>
</dbReference>
<evidence type="ECO:0000313" key="4">
    <source>
        <dbReference type="EMBL" id="MEQ1409407.1"/>
    </source>
</evidence>
<dbReference type="SFLD" id="SFLDS00003">
    <property type="entry name" value="Haloacid_Dehalogenase"/>
    <property type="match status" value="1"/>
</dbReference>
<dbReference type="SUPFAM" id="SSF56784">
    <property type="entry name" value="HAD-like"/>
    <property type="match status" value="1"/>
</dbReference>
<evidence type="ECO:0000256" key="2">
    <source>
        <dbReference type="ARBA" id="ARBA00022801"/>
    </source>
</evidence>
<evidence type="ECO:0000313" key="5">
    <source>
        <dbReference type="Proteomes" id="UP001496627"/>
    </source>
</evidence>
<dbReference type="NCBIfam" id="TIGR01428">
    <property type="entry name" value="HAD_type_II"/>
    <property type="match status" value="1"/>
</dbReference>
<keyword evidence="5" id="KW-1185">Reference proteome</keyword>
<dbReference type="PANTHER" id="PTHR43316">
    <property type="entry name" value="HYDROLASE, HALOACID DELAHOGENASE-RELATED"/>
    <property type="match status" value="1"/>
</dbReference>
<dbReference type="SFLD" id="SFLDG01129">
    <property type="entry name" value="C1.5:_HAD__Beta-PGM__Phosphata"/>
    <property type="match status" value="1"/>
</dbReference>
<dbReference type="RefSeq" id="WP_227705487.1">
    <property type="nucleotide sequence ID" value="NZ_JBEAAL010000043.1"/>
</dbReference>
<name>A0ABV0MC79_9HYPH</name>
<evidence type="ECO:0000256" key="3">
    <source>
        <dbReference type="RuleBase" id="RU368077"/>
    </source>
</evidence>
<dbReference type="InterPro" id="IPR023198">
    <property type="entry name" value="PGP-like_dom2"/>
</dbReference>
<dbReference type="PRINTS" id="PR00413">
    <property type="entry name" value="HADHALOGNASE"/>
</dbReference>
<dbReference type="Gene3D" id="1.10.150.240">
    <property type="entry name" value="Putative phosphatase, domain 2"/>
    <property type="match status" value="1"/>
</dbReference>
<dbReference type="InterPro" id="IPR006328">
    <property type="entry name" value="2-HAD"/>
</dbReference>
<dbReference type="Proteomes" id="UP001496627">
    <property type="component" value="Unassembled WGS sequence"/>
</dbReference>
<sequence length="262" mass="29351">MTKTFVFDAYGTLFDVQSIGSATEEAFPGYGHYITQIWRMKQLEYSWLTTLMGRNEDFWTITLDALEYTLKTLGLKLPPQRLETLAATFNELSDYEDAETCLTQLATHRLAILSNGTKNMLTKLVGNSALNNHLHHILSVEESKVFKPDPRAYQLIIDRLAATREEVIFVSSNGFDIAGAKSFGFTVVRVERVSSEHLTRDLVNAAAVNFGPTEIFKAMRTQEEQLQLKPDFTIPNLASLPKLFSEPSVPIEGPEALDQSGN</sequence>
<accession>A0ABV0MC79</accession>
<dbReference type="InterPro" id="IPR023214">
    <property type="entry name" value="HAD_sf"/>
</dbReference>
<protein>
    <recommendedName>
        <fullName evidence="3">(S)-2-haloacid dehalogenase</fullName>
        <ecNumber evidence="3">3.8.1.2</ecNumber>
    </recommendedName>
    <alternativeName>
        <fullName evidence="3">2-haloalkanoic acid dehalogenase</fullName>
    </alternativeName>
    <alternativeName>
        <fullName evidence="3">Halocarboxylic acid halidohydrolase</fullName>
    </alternativeName>
    <alternativeName>
        <fullName evidence="3">L-2-haloacid dehalogenase</fullName>
    </alternativeName>
</protein>
<dbReference type="Pfam" id="PF00702">
    <property type="entry name" value="Hydrolase"/>
    <property type="match status" value="1"/>
</dbReference>
<comment type="function">
    <text evidence="3">Catalyzes the hydrolytic dehalogenation of small (S)-2-haloalkanoic acids to yield the corresponding (R)-2-hydroxyalkanoic acids.</text>
</comment>
<gene>
    <name evidence="4" type="ORF">ABK249_31375</name>
</gene>
<dbReference type="NCBIfam" id="TIGR01493">
    <property type="entry name" value="HAD-SF-IA-v2"/>
    <property type="match status" value="1"/>
</dbReference>
<proteinExistence type="inferred from homology"/>
<dbReference type="Gene3D" id="3.40.50.1000">
    <property type="entry name" value="HAD superfamily/HAD-like"/>
    <property type="match status" value="1"/>
</dbReference>
<organism evidence="4 5">
    <name type="scientific">Neorhizobium phenanthreniclasticum</name>
    <dbReference type="NCBI Taxonomy" id="3157917"/>
    <lineage>
        <taxon>Bacteria</taxon>
        <taxon>Pseudomonadati</taxon>
        <taxon>Pseudomonadota</taxon>
        <taxon>Alphaproteobacteria</taxon>
        <taxon>Hyphomicrobiales</taxon>
        <taxon>Rhizobiaceae</taxon>
        <taxon>Rhizobium/Agrobacterium group</taxon>
        <taxon>Neorhizobium</taxon>
    </lineage>
</organism>
<dbReference type="InterPro" id="IPR036412">
    <property type="entry name" value="HAD-like_sf"/>
</dbReference>
<keyword evidence="2 3" id="KW-0378">Hydrolase</keyword>
<dbReference type="InterPro" id="IPR006439">
    <property type="entry name" value="HAD-SF_hydro_IA"/>
</dbReference>
<dbReference type="EC" id="3.8.1.2" evidence="3"/>
<evidence type="ECO:0000256" key="1">
    <source>
        <dbReference type="ARBA" id="ARBA00008106"/>
    </source>
</evidence>
<dbReference type="SFLD" id="SFLDG01135">
    <property type="entry name" value="C1.5.6:_HAD__Beta-PGM__Phospha"/>
    <property type="match status" value="1"/>
</dbReference>
<dbReference type="InterPro" id="IPR051540">
    <property type="entry name" value="S-2-haloacid_dehalogenase"/>
</dbReference>
<dbReference type="EMBL" id="JBEAAL010000043">
    <property type="protein sequence ID" value="MEQ1409407.1"/>
    <property type="molecule type" value="Genomic_DNA"/>
</dbReference>
<dbReference type="NCBIfam" id="TIGR01549">
    <property type="entry name" value="HAD-SF-IA-v1"/>
    <property type="match status" value="1"/>
</dbReference>
<comment type="catalytic activity">
    <reaction evidence="3">
        <text>an (S)-2-haloacid + H2O = a (2R)-2-hydroxycarboxylate + a halide anion + H(+)</text>
        <dbReference type="Rhea" id="RHEA:11192"/>
        <dbReference type="ChEBI" id="CHEBI:15377"/>
        <dbReference type="ChEBI" id="CHEBI:15378"/>
        <dbReference type="ChEBI" id="CHEBI:16042"/>
        <dbReference type="ChEBI" id="CHEBI:58314"/>
        <dbReference type="ChEBI" id="CHEBI:137405"/>
        <dbReference type="EC" id="3.8.1.2"/>
    </reaction>
</comment>